<dbReference type="InterPro" id="IPR000571">
    <property type="entry name" value="Znf_CCCH"/>
</dbReference>
<dbReference type="OrthoDB" id="5988104at2759"/>
<dbReference type="GO" id="GO:0005829">
    <property type="term" value="C:cytosol"/>
    <property type="evidence" value="ECO:0007669"/>
    <property type="project" value="TreeGrafter"/>
</dbReference>
<feature type="zinc finger region" description="C3H1-type" evidence="1">
    <location>
        <begin position="60"/>
        <end position="83"/>
    </location>
</feature>
<keyword evidence="1" id="KW-0863">Zinc-finger</keyword>
<dbReference type="GO" id="GO:0008270">
    <property type="term" value="F:zinc ion binding"/>
    <property type="evidence" value="ECO:0007669"/>
    <property type="project" value="UniProtKB-KW"/>
</dbReference>
<organism evidence="3 4">
    <name type="scientific">Ignelater luminosus</name>
    <name type="common">Cucubano</name>
    <name type="synonym">Pyrophorus luminosus</name>
    <dbReference type="NCBI Taxonomy" id="2038154"/>
    <lineage>
        <taxon>Eukaryota</taxon>
        <taxon>Metazoa</taxon>
        <taxon>Ecdysozoa</taxon>
        <taxon>Arthropoda</taxon>
        <taxon>Hexapoda</taxon>
        <taxon>Insecta</taxon>
        <taxon>Pterygota</taxon>
        <taxon>Neoptera</taxon>
        <taxon>Endopterygota</taxon>
        <taxon>Coleoptera</taxon>
        <taxon>Polyphaga</taxon>
        <taxon>Elateriformia</taxon>
        <taxon>Elateroidea</taxon>
        <taxon>Elateridae</taxon>
        <taxon>Agrypninae</taxon>
        <taxon>Pyrophorini</taxon>
        <taxon>Ignelater</taxon>
    </lineage>
</organism>
<keyword evidence="1" id="KW-0862">Zinc</keyword>
<dbReference type="GO" id="GO:0004386">
    <property type="term" value="F:helicase activity"/>
    <property type="evidence" value="ECO:0007669"/>
    <property type="project" value="InterPro"/>
</dbReference>
<dbReference type="InterPro" id="IPR041677">
    <property type="entry name" value="DNA2/NAM7_AAA_11"/>
</dbReference>
<feature type="non-terminal residue" evidence="3">
    <location>
        <position position="1"/>
    </location>
</feature>
<protein>
    <recommendedName>
        <fullName evidence="2">C3H1-type domain-containing protein</fullName>
    </recommendedName>
</protein>
<dbReference type="Pfam" id="PF13086">
    <property type="entry name" value="AAA_11"/>
    <property type="match status" value="1"/>
</dbReference>
<dbReference type="PANTHER" id="PTHR10887:SF365">
    <property type="entry name" value="HELICASE WITH ZINC FINGER DOMAIN-RELATED"/>
    <property type="match status" value="1"/>
</dbReference>
<dbReference type="SUPFAM" id="SSF52540">
    <property type="entry name" value="P-loop containing nucleoside triphosphate hydrolases"/>
    <property type="match status" value="1"/>
</dbReference>
<evidence type="ECO:0000256" key="1">
    <source>
        <dbReference type="PROSITE-ProRule" id="PRU00723"/>
    </source>
</evidence>
<dbReference type="InterPro" id="IPR045055">
    <property type="entry name" value="DNA2/NAM7-like"/>
</dbReference>
<keyword evidence="4" id="KW-1185">Reference proteome</keyword>
<name>A0A8K0CW77_IGNLU</name>
<proteinExistence type="predicted"/>
<evidence type="ECO:0000313" key="3">
    <source>
        <dbReference type="EMBL" id="KAF2894878.1"/>
    </source>
</evidence>
<dbReference type="InterPro" id="IPR027417">
    <property type="entry name" value="P-loop_NTPase"/>
</dbReference>
<dbReference type="AlphaFoldDB" id="A0A8K0CW77"/>
<dbReference type="GO" id="GO:0043186">
    <property type="term" value="C:P granule"/>
    <property type="evidence" value="ECO:0007669"/>
    <property type="project" value="TreeGrafter"/>
</dbReference>
<comment type="caution">
    <text evidence="3">The sequence shown here is derived from an EMBL/GenBank/DDBJ whole genome shotgun (WGS) entry which is preliminary data.</text>
</comment>
<dbReference type="PROSITE" id="PS00028">
    <property type="entry name" value="ZINC_FINGER_C2H2_1"/>
    <property type="match status" value="1"/>
</dbReference>
<evidence type="ECO:0000259" key="2">
    <source>
        <dbReference type="PROSITE" id="PS50103"/>
    </source>
</evidence>
<dbReference type="InterPro" id="IPR013087">
    <property type="entry name" value="Znf_C2H2_type"/>
</dbReference>
<dbReference type="EMBL" id="VTPC01006483">
    <property type="protein sequence ID" value="KAF2894878.1"/>
    <property type="molecule type" value="Genomic_DNA"/>
</dbReference>
<feature type="domain" description="C3H1-type" evidence="2">
    <location>
        <begin position="60"/>
        <end position="83"/>
    </location>
</feature>
<evidence type="ECO:0000313" key="4">
    <source>
        <dbReference type="Proteomes" id="UP000801492"/>
    </source>
</evidence>
<dbReference type="PANTHER" id="PTHR10887">
    <property type="entry name" value="DNA2/NAM7 HELICASE FAMILY"/>
    <property type="match status" value="1"/>
</dbReference>
<gene>
    <name evidence="3" type="ORF">ILUMI_11295</name>
</gene>
<keyword evidence="1" id="KW-0479">Metal-binding</keyword>
<dbReference type="GO" id="GO:0035194">
    <property type="term" value="P:regulatory ncRNA-mediated post-transcriptional gene silencing"/>
    <property type="evidence" value="ECO:0007669"/>
    <property type="project" value="TreeGrafter"/>
</dbReference>
<accession>A0A8K0CW77</accession>
<reference evidence="3" key="1">
    <citation type="submission" date="2019-08" db="EMBL/GenBank/DDBJ databases">
        <title>The genome of the North American firefly Photinus pyralis.</title>
        <authorList>
            <consortium name="Photinus pyralis genome working group"/>
            <person name="Fallon T.R."/>
            <person name="Sander Lower S.E."/>
            <person name="Weng J.-K."/>
        </authorList>
    </citation>
    <scope>NUCLEOTIDE SEQUENCE</scope>
    <source>
        <strain evidence="3">TRF0915ILg1</strain>
        <tissue evidence="3">Whole body</tissue>
    </source>
</reference>
<dbReference type="PROSITE" id="PS50103">
    <property type="entry name" value="ZF_C3H1"/>
    <property type="match status" value="1"/>
</dbReference>
<sequence>VGHTDHLPSCAYCNITFRDKSELRAHCQTESHQIIIMSDEGRDWYWRPPPRGMNADAYTQCRYWTEKQNCRFGIQCIEAHGPEELAEWKERYRYRQMKLQRAYEKELFGKSYTEQLLEKCMQSTNPKAIMSEQVDYVEDKCCSSLVTTVLSKSSLKEWTFNLKTNRTLYAVALLHDVHRSYFKINKVLLITNHTTTELELKNSQEWLFGIKENILVSSYQITIGFKTDIYGTFRQTVVFDFGCEPVLAKNLCVDVIPAEEAQKINEIRQEIILTSAERWTSSNVEIIPFTTTNSAYYLDSDWDDKLLKLYPCPQANTLVLSHTTISEKKLTPNNYRARMHELLYVEEMARNEQTNKYNLTAELHIVKSYILSSSSLASSTAKYSNFGELYAFINLSQDLSEDTLCGRLILNNCSSVFLTLDVQQIETRPRVYEALIEDKGKNVVYLRLSATTVTELNLIPDSTVTVQVQFQLNRLLYCEWHYAVDKMPNLKLIFPDTYSEPHIPWSPQKQWCDNVDNRLNLKQKEAVIAITTPSFVCLPPILIIGPFGTGKTFTLAQAIKLLMKQDNSKVLICTHSNSAADLYIKDYLDPYVKDGHEEARPLRIYYQRRWVATVHPIVQQVSIDIFALFSIDGFQTMECDCWGS</sequence>
<dbReference type="Gene3D" id="3.40.50.300">
    <property type="entry name" value="P-loop containing nucleotide triphosphate hydrolases"/>
    <property type="match status" value="1"/>
</dbReference>
<dbReference type="Proteomes" id="UP000801492">
    <property type="component" value="Unassembled WGS sequence"/>
</dbReference>